<dbReference type="InterPro" id="IPR000310">
    <property type="entry name" value="Orn/Lys/Arg_deCO2ase_major_dom"/>
</dbReference>
<comment type="cofactor">
    <cofactor evidence="1">
        <name>pyridoxal 5'-phosphate</name>
        <dbReference type="ChEBI" id="CHEBI:597326"/>
    </cofactor>
</comment>
<evidence type="ECO:0000256" key="3">
    <source>
        <dbReference type="ARBA" id="ARBA00022793"/>
    </source>
</evidence>
<evidence type="ECO:0000256" key="2">
    <source>
        <dbReference type="ARBA" id="ARBA00010671"/>
    </source>
</evidence>
<keyword evidence="4" id="KW-0663">Pyridoxal phosphate</keyword>
<dbReference type="SUPFAM" id="SSF53383">
    <property type="entry name" value="PLP-dependent transferases"/>
    <property type="match status" value="1"/>
</dbReference>
<dbReference type="EMBL" id="JAPFQL010000033">
    <property type="protein sequence ID" value="MDC5697420.1"/>
    <property type="molecule type" value="Genomic_DNA"/>
</dbReference>
<evidence type="ECO:0000256" key="5">
    <source>
        <dbReference type="ARBA" id="ARBA00023239"/>
    </source>
</evidence>
<dbReference type="PANTHER" id="PTHR43277:SF4">
    <property type="entry name" value="ARGININE DECARBOXYLASE"/>
    <property type="match status" value="1"/>
</dbReference>
<dbReference type="SUPFAM" id="SSF55904">
    <property type="entry name" value="Ornithine decarboxylase C-terminal domain"/>
    <property type="match status" value="1"/>
</dbReference>
<sequence length="496" mass="51052">MPTDPLGLRGDAPLLDAWLRFHEQGPTPFTIPGHKQRHDLVGDVVAGDVPLYGGLDTVKLSGGVLAAAEQRAARLWGTDVCRFSVGGSTHANQAVALALGAEGDRVLVGRTLHRSVLLGLVLAGLEPVWLQPDLDATTGLPMGVSPATLEAGFRRAPDAVAVLVGDPAYIGTVGDVAGLAEVAHRHGRPLVVDAAWAAHFGFHPALPQHALALGADALVTSAHKTLPAWSQAAYLLARTERIDAARLDAAVEATHTTSPAGAILASADAARALLERAGTELLGALVDRVAAARRALAEVPGLGVLDGPHVDPAKLTVLLGGTGADGVAVERDLIAAGLPVEMADRDTVVALVSLADDDESVGRLVAALATGVERHRGEPRPAVPAAAWSVAPVMETTPRAAFFAPHEVIPTDTAIGRTCAELVAPYPPGVPVLAPGERVTAAAVDALRAAMAHGTRVAYAADPTLATLRVLRSDHPTADRAPNPAQRHTTSSVEES</sequence>
<feature type="domain" description="Orn/Lys/Arg decarboxylase C-terminal" evidence="8">
    <location>
        <begin position="391"/>
        <end position="449"/>
    </location>
</feature>
<dbReference type="InterPro" id="IPR036633">
    <property type="entry name" value="Prn/Lys/Arg_de-COase_C_sf"/>
</dbReference>
<evidence type="ECO:0000259" key="8">
    <source>
        <dbReference type="Pfam" id="PF03711"/>
    </source>
</evidence>
<keyword evidence="5" id="KW-0456">Lyase</keyword>
<keyword evidence="3" id="KW-0210">Decarboxylase</keyword>
<name>A0ABT5GHV7_9MICO</name>
<dbReference type="InterPro" id="IPR015421">
    <property type="entry name" value="PyrdxlP-dep_Trfase_major"/>
</dbReference>
<evidence type="ECO:0000313" key="9">
    <source>
        <dbReference type="EMBL" id="MDC5697420.1"/>
    </source>
</evidence>
<keyword evidence="10" id="KW-1185">Reference proteome</keyword>
<dbReference type="InterPro" id="IPR052357">
    <property type="entry name" value="Orn_Lys_Arg_decarboxylase-I"/>
</dbReference>
<keyword evidence="9" id="KW-0032">Aminotransferase</keyword>
<feature type="compositionally biased region" description="Polar residues" evidence="6">
    <location>
        <begin position="486"/>
        <end position="496"/>
    </location>
</feature>
<evidence type="ECO:0000256" key="1">
    <source>
        <dbReference type="ARBA" id="ARBA00001933"/>
    </source>
</evidence>
<dbReference type="Gene3D" id="3.90.100.10">
    <property type="entry name" value="Orn/Lys/Arg decarboxylase, C-terminal domain"/>
    <property type="match status" value="1"/>
</dbReference>
<protein>
    <submittedName>
        <fullName evidence="9">Aminotransferase class V-fold PLP-dependent enzyme</fullName>
    </submittedName>
</protein>
<dbReference type="PANTHER" id="PTHR43277">
    <property type="entry name" value="ARGININE DECARBOXYLASE"/>
    <property type="match status" value="1"/>
</dbReference>
<accession>A0ABT5GHV7</accession>
<gene>
    <name evidence="9" type="ORF">OO014_09140</name>
</gene>
<evidence type="ECO:0000259" key="7">
    <source>
        <dbReference type="Pfam" id="PF01276"/>
    </source>
</evidence>
<dbReference type="Proteomes" id="UP001150259">
    <property type="component" value="Unassembled WGS sequence"/>
</dbReference>
<reference evidence="9 10" key="1">
    <citation type="submission" date="2022-11" db="EMBL/GenBank/DDBJ databases">
        <title>Anaerobic phenanthrene biodegradation by a DNRA strain PheN6.</title>
        <authorList>
            <person name="Zhang Z."/>
        </authorList>
    </citation>
    <scope>NUCLEOTIDE SEQUENCE [LARGE SCALE GENOMIC DNA]</scope>
    <source>
        <strain evidence="9 10">PheN6</strain>
    </source>
</reference>
<dbReference type="Gene3D" id="3.40.640.10">
    <property type="entry name" value="Type I PLP-dependent aspartate aminotransferase-like (Major domain)"/>
    <property type="match status" value="1"/>
</dbReference>
<dbReference type="Pfam" id="PF01276">
    <property type="entry name" value="OKR_DC_1"/>
    <property type="match status" value="1"/>
</dbReference>
<dbReference type="InterPro" id="IPR015424">
    <property type="entry name" value="PyrdxlP-dep_Trfase"/>
</dbReference>
<organism evidence="9 10">
    <name type="scientific">Intrasporangium calvum</name>
    <dbReference type="NCBI Taxonomy" id="53358"/>
    <lineage>
        <taxon>Bacteria</taxon>
        <taxon>Bacillati</taxon>
        <taxon>Actinomycetota</taxon>
        <taxon>Actinomycetes</taxon>
        <taxon>Micrococcales</taxon>
        <taxon>Intrasporangiaceae</taxon>
        <taxon>Intrasporangium</taxon>
    </lineage>
</organism>
<evidence type="ECO:0000256" key="6">
    <source>
        <dbReference type="SAM" id="MobiDB-lite"/>
    </source>
</evidence>
<comment type="caution">
    <text evidence="9">The sequence shown here is derived from an EMBL/GenBank/DDBJ whole genome shotgun (WGS) entry which is preliminary data.</text>
</comment>
<comment type="similarity">
    <text evidence="2">Belongs to the Orn/Lys/Arg decarboxylase class-I family.</text>
</comment>
<evidence type="ECO:0000313" key="10">
    <source>
        <dbReference type="Proteomes" id="UP001150259"/>
    </source>
</evidence>
<feature type="domain" description="Orn/Lys/Arg decarboxylases family 1 pyridoxal-P attachment site" evidence="7">
    <location>
        <begin position="13"/>
        <end position="298"/>
    </location>
</feature>
<feature type="region of interest" description="Disordered" evidence="6">
    <location>
        <begin position="474"/>
        <end position="496"/>
    </location>
</feature>
<evidence type="ECO:0000256" key="4">
    <source>
        <dbReference type="ARBA" id="ARBA00022898"/>
    </source>
</evidence>
<proteinExistence type="inferred from homology"/>
<dbReference type="InterPro" id="IPR008286">
    <property type="entry name" value="Prn/Lys/Arg_de-COase_C"/>
</dbReference>
<dbReference type="Pfam" id="PF03711">
    <property type="entry name" value="OKR_DC_1_C"/>
    <property type="match status" value="1"/>
</dbReference>
<dbReference type="RefSeq" id="WP_272461996.1">
    <property type="nucleotide sequence ID" value="NZ_JAPFQL010000033.1"/>
</dbReference>
<dbReference type="GO" id="GO:0008483">
    <property type="term" value="F:transaminase activity"/>
    <property type="evidence" value="ECO:0007669"/>
    <property type="project" value="UniProtKB-KW"/>
</dbReference>
<keyword evidence="9" id="KW-0808">Transferase</keyword>